<dbReference type="InterPro" id="IPR005314">
    <property type="entry name" value="Peptidase_C50"/>
</dbReference>
<dbReference type="Proteomes" id="UP001150907">
    <property type="component" value="Unassembled WGS sequence"/>
</dbReference>
<dbReference type="InterPro" id="IPR002483">
    <property type="entry name" value="PWI_dom"/>
</dbReference>
<dbReference type="SMART" id="SM00311">
    <property type="entry name" value="PWI"/>
    <property type="match status" value="1"/>
</dbReference>
<feature type="region of interest" description="Disordered" evidence="6">
    <location>
        <begin position="303"/>
        <end position="350"/>
    </location>
</feature>
<evidence type="ECO:0000256" key="5">
    <source>
        <dbReference type="ARBA" id="ARBA00022829"/>
    </source>
</evidence>
<dbReference type="Pfam" id="PF03568">
    <property type="entry name" value="Separin_C"/>
    <property type="match status" value="2"/>
</dbReference>
<dbReference type="GO" id="GO:0044732">
    <property type="term" value="C:mitotic spindle pole body"/>
    <property type="evidence" value="ECO:0007669"/>
    <property type="project" value="TreeGrafter"/>
</dbReference>
<dbReference type="PANTHER" id="PTHR12792:SF0">
    <property type="entry name" value="SEPARIN"/>
    <property type="match status" value="1"/>
</dbReference>
<comment type="catalytic activity">
    <reaction evidence="1">
        <text>All bonds known to be hydrolyzed by this endopeptidase have arginine in P1 and an acidic residue in P4. P6 is often occupied by an acidic residue or by a hydroxy-amino-acid residue, the phosphorylation of which enhances cleavage.</text>
        <dbReference type="EC" id="3.4.22.49"/>
    </reaction>
</comment>
<dbReference type="GO" id="GO:0004197">
    <property type="term" value="F:cysteine-type endopeptidase activity"/>
    <property type="evidence" value="ECO:0007669"/>
    <property type="project" value="InterPro"/>
</dbReference>
<dbReference type="EC" id="3.4.22.49" evidence="2"/>
<proteinExistence type="predicted"/>
<dbReference type="Pfam" id="PF01480">
    <property type="entry name" value="PWI"/>
    <property type="match status" value="1"/>
</dbReference>
<evidence type="ECO:0000256" key="1">
    <source>
        <dbReference type="ARBA" id="ARBA00000451"/>
    </source>
</evidence>
<keyword evidence="3" id="KW-0507">mRNA processing</keyword>
<evidence type="ECO:0000313" key="9">
    <source>
        <dbReference type="EMBL" id="KAJ2007204.1"/>
    </source>
</evidence>
<feature type="domain" description="PWI" evidence="7">
    <location>
        <begin position="27"/>
        <end position="126"/>
    </location>
</feature>
<dbReference type="GO" id="GO:0072686">
    <property type="term" value="C:mitotic spindle"/>
    <property type="evidence" value="ECO:0007669"/>
    <property type="project" value="TreeGrafter"/>
</dbReference>
<keyword evidence="4 9" id="KW-0378">Hydrolase</keyword>
<keyword evidence="5" id="KW-0159">Chromosome partition</keyword>
<gene>
    <name evidence="9" type="primary">ESP1</name>
    <name evidence="9" type="ORF">H4R26_000920</name>
</gene>
<dbReference type="InterPro" id="IPR036483">
    <property type="entry name" value="PWI_dom_sf"/>
</dbReference>
<keyword evidence="10" id="KW-1185">Reference proteome</keyword>
<evidence type="ECO:0000313" key="10">
    <source>
        <dbReference type="Proteomes" id="UP001150907"/>
    </source>
</evidence>
<dbReference type="Gene3D" id="1.20.1390.10">
    <property type="entry name" value="PWI domain"/>
    <property type="match status" value="1"/>
</dbReference>
<dbReference type="GO" id="GO:0006397">
    <property type="term" value="P:mRNA processing"/>
    <property type="evidence" value="ECO:0007669"/>
    <property type="project" value="UniProtKB-KW"/>
</dbReference>
<accession>A0A9W8BHG6</accession>
<dbReference type="SUPFAM" id="SSF101233">
    <property type="entry name" value="PWI domain"/>
    <property type="match status" value="1"/>
</dbReference>
<sequence length="2377" mass="255856">MAGGVFKGTNLAQDQRFGDATQKLMSQMTFGSQLKKRVDMSKVNMEVIKPWIASKIKEALGLEDEVLFEFVINMLEESNTPDPKAMQVNLTGFLESKTQEFMQSLWTLLLEAQKGLGGMPESLIRSKVEEIRRQRVEQNRALDSFLDFATCTLTDEQNALGRLAASAAKAARVDIEFALGIVNQSNQLFSKRASEIRKECETGRNASSALVEGVERLLRVTLAAFKFLHANRGAAGFSALALEKTMSNFSSACANAHLGLRAWDCLALLRQCLLEHAEAHVALPVAGSNAKAGRGAAAGSRAAAQTASRAVRKPASKLTKGTPAISPAEAATDKQRQRQPAPNSKTSLKTATDRLSAGMRRLSIVPDIGELSQLGLAHFPISHFQGDMTFNNLVLALLCNVLRVLSQAPTAAQTVELAPRLALRAHSALEWCLRVREFDSTTAEPFLGVCFRAYYALGASSGRHSLDIRLLGLVAYSVTKACDVRELLKYAARAATRAESLAAADAVAVYKQISSFYTALCEQAKVLLGAAAMSPELVEFCHHMAFAKRCSGDLAESLGACQLVARSGSSGSDVPSELVVCSLVSNCLVHHALTQGSLHADTLSAANRIALLAEDALGSEAKYTLTGWNTLALCADISRKAVKKVLAELRLPRLDSVKDDLACATYFVAEASDRIYEAYISRGAAKRAEDAGGTSVGSLTNCCAEVCLMAIQLALQCQKHGAPTQLSLERHSNRLLSLCRKPGCSLDFLRSHSTVFFNQGAGLYQLKIYAQAAQAMERAIASLSAWVLASVASGTALGDAFSQLCKRYEVAALAHQANRSYVRASQMFGQAVGWIATTFGALVKDAIMYKSESCAIVLPVASSHVNGSSELERLLMFIDRYVRMCQARLALDSSEPQALLSILDHMDTASIDNVVLAWLCEAEAYLWRPFVAPTAAAVQDVRAARLGSALKLYGTTASLEHARCLVELAKIDRDRGDVGRCLERLQAAMKMAEARLPRCIYSCSVVAECHAWMAVVGIESQNQDSVDVADCVQTWAYILQTAENGAAASQAGGKHTLDTGHMQGVVELMGQTAELLMSRRLYSLALDIQRPKLNISLLCECHDRSWAPVVMESLVELGASCLLLGQTSAAAENFRMASSRYEAGVLPVHVDIASKIAYASFQLACGLSEGGAETMREAGVLARSVLETGTNKRSARSKRPIVSPETMVLFSKASHTYSVLSLKQGALADAVDFGVHSYRILQSLLRSLSAAHVRARQQDAARSNPLLSDEDPFSGPKSGEAPSAIDESEDKDGVDCQFVAFNGNWELQRLLLDNLAHLAEIYSLRGSVKEAEYFLKKGLSITAQLQAPRQEGFMRLREADILARKNMWDECAGALSKAGSLRCEQPLGHSAELQAVPALLSAFGGLEALGALVVEGDSWRRCGKYGQAGDAYTQAQEMLGRMPEPLEASVNNDEVASVGSESTPLSVIAEDLATRQRLLAVLMGSAANDGLAEEESSSGFGAGGSAMGLRSIDQRPEHLLMHANLAFAELQRVLSEEEEWGSVLQSALMFPALRRPRVQRPRKGTVKALVKSKLGELDELLKAAAEAAITVGSAHCVHESCHLLALVRAMAGVFGLGSADSGSEHDTHRLLAMIVDDARNITAVREAIDVMRRKGELLPAALTRWPAEILQRNGGSGLAGGSGMPQGHEDEMSPSQSRLGLRRSNGGSFDDRLQLGRSGSPRAHSGLPMLLEFSIDGETDGQELDKSLLPIDRFTNLADGAKVVAGWTACAAAEERLLCASLPPAWVACGISVDALRNVLFITRYEHCCEPVVICLPLREIDLGPGLGDGGSFGQNVFGDLQQRLCGIISESDKSMKTGGDCKTEEEKRGWWENRLSLDRQLGALLQSIENEWLGGFKVILQPDALPSSSAEQALGRLHVDTGLLCRDIQQCVCNCLPKTFVAKAKAMELSDNLCLLILAAASNAKRIESGVGKDDDAGTGDTSDWLDVCSMLWDVFCYQGAAPASTEDDLAKFADRLLGVLAGYIDVYRQCQGRQREKRQQLVLILDKHAQQVPWECLPCLRDYPISRVPSVAFLHSSIASMSASSYAGSSVDGLAMPGLSGEFPLLGNPGPLFGGGKAGSTRSRGDLGNPAPAGLSSPMSVPMALLKTAAEGTRQRARAVQLPAEQISRLRDIPGVVADGSRVFYVLNPEGDLHRTQANFEGYLLSQPRWHGVIGRRPTPHECESGLSSSGIFMYFGHGGAENYISRAQIRGLRRCSVALLFGCSSGQLKPAGEYDAMGTAMDYMIGGCPALVGNLWDVGDKDIDRFAAQMLRTWGLHRLSPGEIRVKLEAEQRPGDRRQPVSLAEAVCEARKACRMSFLTGAAPVVYGIPVYLL</sequence>
<feature type="region of interest" description="Disordered" evidence="6">
    <location>
        <begin position="1259"/>
        <end position="1290"/>
    </location>
</feature>
<dbReference type="PROSITE" id="PS51025">
    <property type="entry name" value="PWI"/>
    <property type="match status" value="1"/>
</dbReference>
<evidence type="ECO:0000256" key="2">
    <source>
        <dbReference type="ARBA" id="ARBA00012489"/>
    </source>
</evidence>
<dbReference type="InterPro" id="IPR030397">
    <property type="entry name" value="SEPARIN_core_dom"/>
</dbReference>
<organism evidence="9 10">
    <name type="scientific">Coemansia thaxteri</name>
    <dbReference type="NCBI Taxonomy" id="2663907"/>
    <lineage>
        <taxon>Eukaryota</taxon>
        <taxon>Fungi</taxon>
        <taxon>Fungi incertae sedis</taxon>
        <taxon>Zoopagomycota</taxon>
        <taxon>Kickxellomycotina</taxon>
        <taxon>Kickxellomycetes</taxon>
        <taxon>Kickxellales</taxon>
        <taxon>Kickxellaceae</taxon>
        <taxon>Coemansia</taxon>
    </lineage>
</organism>
<feature type="region of interest" description="Disordered" evidence="6">
    <location>
        <begin position="1674"/>
        <end position="1703"/>
    </location>
</feature>
<evidence type="ECO:0000256" key="6">
    <source>
        <dbReference type="SAM" id="MobiDB-lite"/>
    </source>
</evidence>
<evidence type="ECO:0000256" key="3">
    <source>
        <dbReference type="ARBA" id="ARBA00022664"/>
    </source>
</evidence>
<dbReference type="EMBL" id="JANBQF010000033">
    <property type="protein sequence ID" value="KAJ2007204.1"/>
    <property type="molecule type" value="Genomic_DNA"/>
</dbReference>
<dbReference type="GO" id="GO:0005634">
    <property type="term" value="C:nucleus"/>
    <property type="evidence" value="ECO:0007669"/>
    <property type="project" value="InterPro"/>
</dbReference>
<comment type="caution">
    <text evidence="9">The sequence shown here is derived from an EMBL/GenBank/DDBJ whole genome shotgun (WGS) entry which is preliminary data.</text>
</comment>
<protein>
    <recommendedName>
        <fullName evidence="2">separase</fullName>
        <ecNumber evidence="2">3.4.22.49</ecNumber>
    </recommendedName>
</protein>
<evidence type="ECO:0000259" key="8">
    <source>
        <dbReference type="PROSITE" id="PS51700"/>
    </source>
</evidence>
<reference evidence="9" key="1">
    <citation type="submission" date="2022-07" db="EMBL/GenBank/DDBJ databases">
        <title>Phylogenomic reconstructions and comparative analyses of Kickxellomycotina fungi.</title>
        <authorList>
            <person name="Reynolds N.K."/>
            <person name="Stajich J.E."/>
            <person name="Barry K."/>
            <person name="Grigoriev I.V."/>
            <person name="Crous P."/>
            <person name="Smith M.E."/>
        </authorList>
    </citation>
    <scope>NUCLEOTIDE SEQUENCE</scope>
    <source>
        <strain evidence="9">IMI 214461</strain>
    </source>
</reference>
<dbReference type="InterPro" id="IPR011990">
    <property type="entry name" value="TPR-like_helical_dom_sf"/>
</dbReference>
<evidence type="ECO:0000256" key="4">
    <source>
        <dbReference type="ARBA" id="ARBA00022801"/>
    </source>
</evidence>
<name>A0A9W8BHG6_9FUNG</name>
<evidence type="ECO:0000259" key="7">
    <source>
        <dbReference type="PROSITE" id="PS51025"/>
    </source>
</evidence>
<dbReference type="GO" id="GO:0005737">
    <property type="term" value="C:cytoplasm"/>
    <property type="evidence" value="ECO:0007669"/>
    <property type="project" value="TreeGrafter"/>
</dbReference>
<feature type="domain" description="Peptidase C50" evidence="8">
    <location>
        <begin position="2182"/>
        <end position="2277"/>
    </location>
</feature>
<feature type="region of interest" description="Disordered" evidence="6">
    <location>
        <begin position="2117"/>
        <end position="2137"/>
    </location>
</feature>
<dbReference type="SUPFAM" id="SSF48452">
    <property type="entry name" value="TPR-like"/>
    <property type="match status" value="1"/>
</dbReference>
<dbReference type="OrthoDB" id="10255632at2759"/>
<feature type="compositionally biased region" description="Gly residues" evidence="6">
    <location>
        <begin position="1674"/>
        <end position="1684"/>
    </location>
</feature>
<dbReference type="GO" id="GO:0006508">
    <property type="term" value="P:proteolysis"/>
    <property type="evidence" value="ECO:0007669"/>
    <property type="project" value="InterPro"/>
</dbReference>
<dbReference type="GO" id="GO:0051307">
    <property type="term" value="P:meiotic chromosome separation"/>
    <property type="evidence" value="ECO:0007669"/>
    <property type="project" value="TreeGrafter"/>
</dbReference>
<dbReference type="PANTHER" id="PTHR12792">
    <property type="entry name" value="EXTRA SPINDLE POLES 1-RELATED"/>
    <property type="match status" value="1"/>
</dbReference>
<dbReference type="PROSITE" id="PS51700">
    <property type="entry name" value="SEPARIN"/>
    <property type="match status" value="1"/>
</dbReference>
<feature type="compositionally biased region" description="Polar residues" evidence="6">
    <location>
        <begin position="338"/>
        <end position="350"/>
    </location>
</feature>